<sequence>MKGRTSLSLPLYATFRFALNKLFLCEDGKLPYTKSQHKPCQEQHNNIPSYMLFARGASQLSPTTVHPRAEVLNSQYVLPCF</sequence>
<reference evidence="2" key="1">
    <citation type="journal article" date="2024" name="Proc. Natl. Acad. Sci. U.S.A.">
        <title>Extraordinary preservation of gene collinearity over three hundred million years revealed in homosporous lycophytes.</title>
        <authorList>
            <person name="Li C."/>
            <person name="Wickell D."/>
            <person name="Kuo L.Y."/>
            <person name="Chen X."/>
            <person name="Nie B."/>
            <person name="Liao X."/>
            <person name="Peng D."/>
            <person name="Ji J."/>
            <person name="Jenkins J."/>
            <person name="Williams M."/>
            <person name="Shu S."/>
            <person name="Plott C."/>
            <person name="Barry K."/>
            <person name="Rajasekar S."/>
            <person name="Grimwood J."/>
            <person name="Han X."/>
            <person name="Sun S."/>
            <person name="Hou Z."/>
            <person name="He W."/>
            <person name="Dai G."/>
            <person name="Sun C."/>
            <person name="Schmutz J."/>
            <person name="Leebens-Mack J.H."/>
            <person name="Li F.W."/>
            <person name="Wang L."/>
        </authorList>
    </citation>
    <scope>NUCLEOTIDE SEQUENCE [LARGE SCALE GENOMIC DNA]</scope>
    <source>
        <strain evidence="2">cv. PW_Plant_1</strain>
    </source>
</reference>
<accession>A0ACC2D7M6</accession>
<evidence type="ECO:0000313" key="2">
    <source>
        <dbReference type="Proteomes" id="UP001162992"/>
    </source>
</evidence>
<dbReference type="EMBL" id="CM055098">
    <property type="protein sequence ID" value="KAJ7550236.1"/>
    <property type="molecule type" value="Genomic_DNA"/>
</dbReference>
<keyword evidence="2" id="KW-1185">Reference proteome</keyword>
<evidence type="ECO:0000313" key="1">
    <source>
        <dbReference type="EMBL" id="KAJ7550236.1"/>
    </source>
</evidence>
<name>A0ACC2D7M6_DIPCM</name>
<protein>
    <submittedName>
        <fullName evidence="1">Uncharacterized protein</fullName>
    </submittedName>
</protein>
<proteinExistence type="predicted"/>
<organism evidence="1 2">
    <name type="scientific">Diphasiastrum complanatum</name>
    <name type="common">Issler's clubmoss</name>
    <name type="synonym">Lycopodium complanatum</name>
    <dbReference type="NCBI Taxonomy" id="34168"/>
    <lineage>
        <taxon>Eukaryota</taxon>
        <taxon>Viridiplantae</taxon>
        <taxon>Streptophyta</taxon>
        <taxon>Embryophyta</taxon>
        <taxon>Tracheophyta</taxon>
        <taxon>Lycopodiopsida</taxon>
        <taxon>Lycopodiales</taxon>
        <taxon>Lycopodiaceae</taxon>
        <taxon>Lycopodioideae</taxon>
        <taxon>Diphasiastrum</taxon>
    </lineage>
</organism>
<gene>
    <name evidence="1" type="ORF">O6H91_07G089900</name>
</gene>
<dbReference type="Proteomes" id="UP001162992">
    <property type="component" value="Chromosome 7"/>
</dbReference>
<comment type="caution">
    <text evidence="1">The sequence shown here is derived from an EMBL/GenBank/DDBJ whole genome shotgun (WGS) entry which is preliminary data.</text>
</comment>